<dbReference type="SUPFAM" id="SSF50494">
    <property type="entry name" value="Trypsin-like serine proteases"/>
    <property type="match status" value="1"/>
</dbReference>
<keyword evidence="4 6" id="KW-0378">Hydrolase</keyword>
<evidence type="ECO:0000256" key="1">
    <source>
        <dbReference type="ARBA" id="ARBA00008764"/>
    </source>
</evidence>
<comment type="caution">
    <text evidence="8">The sequence shown here is derived from an EMBL/GenBank/DDBJ whole genome shotgun (WGS) entry which is preliminary data.</text>
</comment>
<dbReference type="InterPro" id="IPR009003">
    <property type="entry name" value="Peptidase_S1_PA"/>
</dbReference>
<gene>
    <name evidence="8" type="ORF">JMJ35_009646</name>
</gene>
<dbReference type="PANTHER" id="PTHR15462:SF8">
    <property type="entry name" value="SERINE PROTEASE"/>
    <property type="match status" value="1"/>
</dbReference>
<dbReference type="Pfam" id="PF13365">
    <property type="entry name" value="Trypsin_2"/>
    <property type="match status" value="1"/>
</dbReference>
<evidence type="ECO:0000256" key="7">
    <source>
        <dbReference type="SAM" id="MobiDB-lite"/>
    </source>
</evidence>
<dbReference type="AlphaFoldDB" id="A0AA39QRD0"/>
<accession>A0AA39QRD0</accession>
<sequence length="801" mass="85249">MAAIKTAVARSRDVKDAALNLNVKAYEVRRTLAAVWNLGPTRAEPPAPESAFSLNMVNEGSESVVGAEDERVLVDKMHFAPGGKYRSIVKIFTHYEFQPSGRWAMGTGWLIRPDILVTAGHICYDWSHELGRATEVEAYIGYYGKESEKDPNVQFRHVKRIVTTEGWVKTKGQKSFDVSFMQVDTPFTGITPVRFEDTPSQGNLTLGVVGYPGDLSDKQTGEKGAHMYEMFYPTEYDLSTQADTMLEYEIDTYGGNSGSPVLRKEDLVALGAHVYGGSLNSASVIGKYGNPYQDYIAAFSLPVPNDSLNLIPVTGNTAISAPVPSGYGPSIPNSMALTGPAICEVCKTRKVEPSNASQVQQKTQAQPASQAPVTPKSQPHRQRQRTTSTITKLIQDGGAPQGRGPAARRQLTEAEEEGFLDVLRTVASALPAGLGMIGGGPIGALAGFALNAASKVMAESTGAESAFDEPAALHEGAMERAILAEATLSALQSAELHPDLEESIFSDMREAVMKALPVVRTAAPRVMGAMMEPALKIALDSLHNYNQKVASGAESFEATPSETFHSAVVYTSAIDQPADRQAEAFLGHLQASLQQNLQESAMDGGLEEGWFDGFGDLLKAGTRLAGQGVLAAAKHGLPILVNVLKSTGGAESFDDQPSSGPSAHLLAADPLAQRALVADAALRAVMKLPPQQLQEEGIFDFIGNAIKTIAPIAMKVAPMVAGVVSSVLNPESAVAGESNIHGAAGPVSAGVMPRALPEKRSLLSLRDGSTRGNERRNRSEKPVGRAAPYAPYTRLGTQLPY</sequence>
<keyword evidence="2 6" id="KW-0645">Protease</keyword>
<dbReference type="InterPro" id="IPR050966">
    <property type="entry name" value="Glutamyl_endopeptidase"/>
</dbReference>
<feature type="compositionally biased region" description="Polar residues" evidence="7">
    <location>
        <begin position="354"/>
        <end position="377"/>
    </location>
</feature>
<feature type="region of interest" description="Disordered" evidence="7">
    <location>
        <begin position="760"/>
        <end position="789"/>
    </location>
</feature>
<evidence type="ECO:0000256" key="3">
    <source>
        <dbReference type="ARBA" id="ARBA00022729"/>
    </source>
</evidence>
<dbReference type="InterPro" id="IPR008256">
    <property type="entry name" value="Peptidase_S1B"/>
</dbReference>
<keyword evidence="5 6" id="KW-0720">Serine protease</keyword>
<protein>
    <recommendedName>
        <fullName evidence="6">Serine protease</fullName>
        <ecNumber evidence="6">3.4.21.-</ecNumber>
    </recommendedName>
</protein>
<evidence type="ECO:0000313" key="8">
    <source>
        <dbReference type="EMBL" id="KAK0507757.1"/>
    </source>
</evidence>
<evidence type="ECO:0000256" key="4">
    <source>
        <dbReference type="ARBA" id="ARBA00022801"/>
    </source>
</evidence>
<reference evidence="8" key="1">
    <citation type="submission" date="2023-03" db="EMBL/GenBank/DDBJ databases">
        <title>Complete genome of Cladonia borealis.</title>
        <authorList>
            <person name="Park H."/>
        </authorList>
    </citation>
    <scope>NUCLEOTIDE SEQUENCE</scope>
    <source>
        <strain evidence="8">ANT050790</strain>
    </source>
</reference>
<dbReference type="InterPro" id="IPR043504">
    <property type="entry name" value="Peptidase_S1_PA_chymotrypsin"/>
</dbReference>
<dbReference type="PRINTS" id="PR00839">
    <property type="entry name" value="V8PROTEASE"/>
</dbReference>
<dbReference type="Gene3D" id="2.40.10.10">
    <property type="entry name" value="Trypsin-like serine proteases"/>
    <property type="match status" value="2"/>
</dbReference>
<dbReference type="Proteomes" id="UP001166286">
    <property type="component" value="Unassembled WGS sequence"/>
</dbReference>
<feature type="compositionally biased region" description="Basic and acidic residues" evidence="7">
    <location>
        <begin position="768"/>
        <end position="783"/>
    </location>
</feature>
<proteinExistence type="inferred from homology"/>
<dbReference type="EMBL" id="JAFEKC020000022">
    <property type="protein sequence ID" value="KAK0507757.1"/>
    <property type="molecule type" value="Genomic_DNA"/>
</dbReference>
<evidence type="ECO:0000256" key="6">
    <source>
        <dbReference type="RuleBase" id="RU004296"/>
    </source>
</evidence>
<dbReference type="EC" id="3.4.21.-" evidence="6"/>
<feature type="region of interest" description="Disordered" evidence="7">
    <location>
        <begin position="354"/>
        <end position="388"/>
    </location>
</feature>
<evidence type="ECO:0000256" key="2">
    <source>
        <dbReference type="ARBA" id="ARBA00022670"/>
    </source>
</evidence>
<dbReference type="GO" id="GO:0006508">
    <property type="term" value="P:proteolysis"/>
    <property type="evidence" value="ECO:0007669"/>
    <property type="project" value="UniProtKB-KW"/>
</dbReference>
<comment type="similarity">
    <text evidence="1 6">Belongs to the peptidase S1B family.</text>
</comment>
<evidence type="ECO:0000313" key="9">
    <source>
        <dbReference type="Proteomes" id="UP001166286"/>
    </source>
</evidence>
<name>A0AA39QRD0_9LECA</name>
<keyword evidence="9" id="KW-1185">Reference proteome</keyword>
<keyword evidence="3" id="KW-0732">Signal</keyword>
<evidence type="ECO:0000256" key="5">
    <source>
        <dbReference type="ARBA" id="ARBA00022825"/>
    </source>
</evidence>
<organism evidence="8 9">
    <name type="scientific">Cladonia borealis</name>
    <dbReference type="NCBI Taxonomy" id="184061"/>
    <lineage>
        <taxon>Eukaryota</taxon>
        <taxon>Fungi</taxon>
        <taxon>Dikarya</taxon>
        <taxon>Ascomycota</taxon>
        <taxon>Pezizomycotina</taxon>
        <taxon>Lecanoromycetes</taxon>
        <taxon>OSLEUM clade</taxon>
        <taxon>Lecanoromycetidae</taxon>
        <taxon>Lecanorales</taxon>
        <taxon>Lecanorineae</taxon>
        <taxon>Cladoniaceae</taxon>
        <taxon>Cladonia</taxon>
    </lineage>
</organism>
<dbReference type="PANTHER" id="PTHR15462">
    <property type="entry name" value="SERINE PROTEASE"/>
    <property type="match status" value="1"/>
</dbReference>
<dbReference type="GO" id="GO:0008236">
    <property type="term" value="F:serine-type peptidase activity"/>
    <property type="evidence" value="ECO:0007669"/>
    <property type="project" value="UniProtKB-KW"/>
</dbReference>